<sequence length="62" mass="7086">MYKYFSGVENDRRDAILERIKTTRNSTGDSGDKNNGVGVFDMSDNSEQRNKDNMYGKQQICS</sequence>
<gene>
    <name evidence="2" type="ORF">T01_13166</name>
</gene>
<dbReference type="InParanoid" id="A0A0V0Z1S2"/>
<name>A0A0V0Z1S2_TRISP</name>
<keyword evidence="3" id="KW-1185">Reference proteome</keyword>
<reference evidence="2 3" key="1">
    <citation type="submission" date="2015-01" db="EMBL/GenBank/DDBJ databases">
        <title>Evolution of Trichinella species and genotypes.</title>
        <authorList>
            <person name="Korhonen P.K."/>
            <person name="Edoardo P."/>
            <person name="Giuseppe L.R."/>
            <person name="Gasser R.B."/>
        </authorList>
    </citation>
    <scope>NUCLEOTIDE SEQUENCE [LARGE SCALE GENOMIC DNA]</scope>
    <source>
        <strain evidence="2">ISS3</strain>
    </source>
</reference>
<dbReference type="AlphaFoldDB" id="A0A0V0Z1S2"/>
<comment type="caution">
    <text evidence="2">The sequence shown here is derived from an EMBL/GenBank/DDBJ whole genome shotgun (WGS) entry which is preliminary data.</text>
</comment>
<evidence type="ECO:0000313" key="2">
    <source>
        <dbReference type="EMBL" id="KRY06484.1"/>
    </source>
</evidence>
<evidence type="ECO:0000256" key="1">
    <source>
        <dbReference type="SAM" id="MobiDB-lite"/>
    </source>
</evidence>
<dbReference type="Proteomes" id="UP000054776">
    <property type="component" value="Unassembled WGS sequence"/>
</dbReference>
<organism evidence="2 3">
    <name type="scientific">Trichinella spiralis</name>
    <name type="common">Trichina worm</name>
    <dbReference type="NCBI Taxonomy" id="6334"/>
    <lineage>
        <taxon>Eukaryota</taxon>
        <taxon>Metazoa</taxon>
        <taxon>Ecdysozoa</taxon>
        <taxon>Nematoda</taxon>
        <taxon>Enoplea</taxon>
        <taxon>Dorylaimia</taxon>
        <taxon>Trichinellida</taxon>
        <taxon>Trichinellidae</taxon>
        <taxon>Trichinella</taxon>
    </lineage>
</organism>
<feature type="non-terminal residue" evidence="2">
    <location>
        <position position="62"/>
    </location>
</feature>
<evidence type="ECO:0000313" key="3">
    <source>
        <dbReference type="Proteomes" id="UP000054776"/>
    </source>
</evidence>
<feature type="region of interest" description="Disordered" evidence="1">
    <location>
        <begin position="22"/>
        <end position="62"/>
    </location>
</feature>
<protein>
    <submittedName>
        <fullName evidence="2">Uncharacterized protein</fullName>
    </submittedName>
</protein>
<accession>A0A0V0Z1S2</accession>
<proteinExistence type="predicted"/>
<dbReference type="EMBL" id="JYDH01003109">
    <property type="protein sequence ID" value="KRY06484.1"/>
    <property type="molecule type" value="Genomic_DNA"/>
</dbReference>